<keyword evidence="1" id="KW-0472">Membrane</keyword>
<proteinExistence type="predicted"/>
<dbReference type="InterPro" id="IPR029151">
    <property type="entry name" value="Sensor-like_sf"/>
</dbReference>
<evidence type="ECO:0000256" key="1">
    <source>
        <dbReference type="SAM" id="Phobius"/>
    </source>
</evidence>
<dbReference type="EMBL" id="CP092109">
    <property type="protein sequence ID" value="UWZ81132.1"/>
    <property type="molecule type" value="Genomic_DNA"/>
</dbReference>
<reference evidence="2" key="1">
    <citation type="journal article" date="2022" name="Environ. Microbiol.">
        <title>Geoalkalibacter halelectricus SAP #1 sp. nov. possessing extracellular electron transfer and mineral#reducing capabilities from a haloalkaline environment.</title>
        <authorList>
            <person name="Yadav S."/>
            <person name="Singh R."/>
            <person name="Sundharam S.S."/>
            <person name="Chaudhary S."/>
            <person name="Krishnamurthi S."/>
            <person name="Patil S.A."/>
        </authorList>
    </citation>
    <scope>NUCLEOTIDE SEQUENCE</scope>
    <source>
        <strain evidence="2">SAP-1</strain>
    </source>
</reference>
<name>A0ABY5ZPQ6_9BACT</name>
<accession>A0ABY5ZPQ6</accession>
<keyword evidence="1" id="KW-1133">Transmembrane helix</keyword>
<evidence type="ECO:0000313" key="3">
    <source>
        <dbReference type="Proteomes" id="UP001060414"/>
    </source>
</evidence>
<evidence type="ECO:0008006" key="4">
    <source>
        <dbReference type="Google" id="ProtNLM"/>
    </source>
</evidence>
<keyword evidence="3" id="KW-1185">Reference proteome</keyword>
<dbReference type="Proteomes" id="UP001060414">
    <property type="component" value="Chromosome"/>
</dbReference>
<keyword evidence="1" id="KW-0812">Transmembrane</keyword>
<evidence type="ECO:0000313" key="2">
    <source>
        <dbReference type="EMBL" id="UWZ81132.1"/>
    </source>
</evidence>
<dbReference type="SUPFAM" id="SSF103190">
    <property type="entry name" value="Sensory domain-like"/>
    <property type="match status" value="1"/>
</dbReference>
<protein>
    <recommendedName>
        <fullName evidence="4">Double Cache domain-containing protein</fullName>
    </recommendedName>
</protein>
<organism evidence="2 3">
    <name type="scientific">Geoalkalibacter halelectricus</name>
    <dbReference type="NCBI Taxonomy" id="2847045"/>
    <lineage>
        <taxon>Bacteria</taxon>
        <taxon>Pseudomonadati</taxon>
        <taxon>Thermodesulfobacteriota</taxon>
        <taxon>Desulfuromonadia</taxon>
        <taxon>Desulfuromonadales</taxon>
        <taxon>Geoalkalibacteraceae</taxon>
        <taxon>Geoalkalibacter</taxon>
    </lineage>
</organism>
<gene>
    <name evidence="2" type="ORF">L9S41_06980</name>
</gene>
<dbReference type="RefSeq" id="WP_260749503.1">
    <property type="nucleotide sequence ID" value="NZ_CP092109.1"/>
</dbReference>
<sequence length="305" mass="34581">MNGDKDSKHRTLASLPTQEEQHLGFQRFFVWSSALAFLIIISLSAFGTYLTFQNYIRRSAEDRSVRISRSLLEQDRATLIHQQPDGRARIALTTTDFDAFDERVRLMLEGFNVAKIKIYAADKTIIYSNDYAIIGLVDEDNRALEAALGGEVHSSIGHKGEFWDLQEELQLDIDVAETYIPIRDARGEVIGVYEIYLDVSHYRKDVRGLVLAVGGLLSAILGVVFLVIFTLLRKTSAIIHSKTQQIKVLSGLLPVCCVCKKIRNEQNEWEAMEEYISARSESNFSHSYCPSCLARHYPELKLDDD</sequence>
<feature type="transmembrane region" description="Helical" evidence="1">
    <location>
        <begin position="209"/>
        <end position="232"/>
    </location>
</feature>
<feature type="transmembrane region" description="Helical" evidence="1">
    <location>
        <begin position="28"/>
        <end position="52"/>
    </location>
</feature>